<feature type="transmembrane region" description="Helical" evidence="1">
    <location>
        <begin position="66"/>
        <end position="84"/>
    </location>
</feature>
<gene>
    <name evidence="3" type="ORF">SFRICE_035190</name>
</gene>
<organism evidence="3">
    <name type="scientific">Spodoptera frugiperda</name>
    <name type="common">Fall armyworm</name>
    <dbReference type="NCBI Taxonomy" id="7108"/>
    <lineage>
        <taxon>Eukaryota</taxon>
        <taxon>Metazoa</taxon>
        <taxon>Ecdysozoa</taxon>
        <taxon>Arthropoda</taxon>
        <taxon>Hexapoda</taxon>
        <taxon>Insecta</taxon>
        <taxon>Pterygota</taxon>
        <taxon>Neoptera</taxon>
        <taxon>Endopterygota</taxon>
        <taxon>Lepidoptera</taxon>
        <taxon>Glossata</taxon>
        <taxon>Ditrysia</taxon>
        <taxon>Noctuoidea</taxon>
        <taxon>Noctuidae</taxon>
        <taxon>Amphipyrinae</taxon>
        <taxon>Spodoptera</taxon>
    </lineage>
</organism>
<name>A0A2H1VFT8_SPOFR</name>
<feature type="chain" id="PRO_5013662023" evidence="2">
    <location>
        <begin position="24"/>
        <end position="194"/>
    </location>
</feature>
<reference evidence="3" key="1">
    <citation type="submission" date="2016-07" db="EMBL/GenBank/DDBJ databases">
        <authorList>
            <person name="Bretaudeau A."/>
        </authorList>
    </citation>
    <scope>NUCLEOTIDE SEQUENCE</scope>
    <source>
        <strain evidence="3">Rice</strain>
        <tissue evidence="3">Whole body</tissue>
    </source>
</reference>
<protein>
    <submittedName>
        <fullName evidence="3">SFRICE_035190</fullName>
    </submittedName>
</protein>
<feature type="signal peptide" evidence="2">
    <location>
        <begin position="1"/>
        <end position="23"/>
    </location>
</feature>
<accession>A0A2H1VFT8</accession>
<keyword evidence="1" id="KW-0472">Membrane</keyword>
<dbReference type="AlphaFoldDB" id="A0A2H1VFT8"/>
<evidence type="ECO:0000313" key="3">
    <source>
        <dbReference type="EMBL" id="SOQ39699.1"/>
    </source>
</evidence>
<keyword evidence="2" id="KW-0732">Signal</keyword>
<sequence length="194" mass="21534">MNRDVRWSTPMDVLCVLLGLVKNWIDTGSWVAEFDRENGNFILSSSHLTHGKLNNLLEIFKSQKNAFYGCVLWMASLLSIYRILKLRIFFAELLCGGASSQHILLLGLEITLYVRVHINISNNVLVDAVHGQPAAVQRIAGSIPARSNSLCDPQIVVSGLGVSVNLYPRSSHCRAKAFLWGPVELMPDSELQTT</sequence>
<evidence type="ECO:0000256" key="1">
    <source>
        <dbReference type="SAM" id="Phobius"/>
    </source>
</evidence>
<proteinExistence type="predicted"/>
<keyword evidence="1" id="KW-1133">Transmembrane helix</keyword>
<keyword evidence="1" id="KW-0812">Transmembrane</keyword>
<evidence type="ECO:0000256" key="2">
    <source>
        <dbReference type="SAM" id="SignalP"/>
    </source>
</evidence>
<dbReference type="EMBL" id="ODYU01002334">
    <property type="protein sequence ID" value="SOQ39699.1"/>
    <property type="molecule type" value="Genomic_DNA"/>
</dbReference>